<proteinExistence type="predicted"/>
<dbReference type="EMBL" id="DS028205">
    <property type="protein sequence ID" value="EEY69664.1"/>
    <property type="molecule type" value="Genomic_DNA"/>
</dbReference>
<gene>
    <name evidence="2" type="ORF">PITG_19046</name>
</gene>
<dbReference type="AlphaFoldDB" id="D0NZU9"/>
<dbReference type="Proteomes" id="UP000006643">
    <property type="component" value="Unassembled WGS sequence"/>
</dbReference>
<protein>
    <submittedName>
        <fullName evidence="2">Uncharacterized protein</fullName>
    </submittedName>
</protein>
<feature type="region of interest" description="Disordered" evidence="1">
    <location>
        <begin position="265"/>
        <end position="292"/>
    </location>
</feature>
<accession>D0NZU9</accession>
<evidence type="ECO:0000313" key="3">
    <source>
        <dbReference type="Proteomes" id="UP000006643"/>
    </source>
</evidence>
<keyword evidence="3" id="KW-1185">Reference proteome</keyword>
<sequence length="292" mass="32478">MSQSRQAMSRVDTRVLHAGDDALQHLVRNINCDKQQKRIERLREELEKANFRREEFNFGVHVPSSIMVDMPSDVVASAQMNQYHDTCRREIIAPDSAAEENRHSAAVTKAAIKCIILKPLDGAHQFSDKDASPGKSARPAINAPAAPLTQPAVYPTAPGSIYNPKCAVSCYPQIYARPAAPINPYRFSSPPVMPVCPYGNGAPLSYLPGSPYPAAPPWLPSYPYQIGSISPLEQPSNPLLSQLQEDIRRLEQDLEVQRIADEQHAEAKEFVVNPGRKTNQHSTKREPPRWNL</sequence>
<dbReference type="STRING" id="403677.D0NZU9"/>
<dbReference type="InParanoid" id="D0NZU9"/>
<organism evidence="2 3">
    <name type="scientific">Phytophthora infestans (strain T30-4)</name>
    <name type="common">Potato late blight agent</name>
    <dbReference type="NCBI Taxonomy" id="403677"/>
    <lineage>
        <taxon>Eukaryota</taxon>
        <taxon>Sar</taxon>
        <taxon>Stramenopiles</taxon>
        <taxon>Oomycota</taxon>
        <taxon>Peronosporomycetes</taxon>
        <taxon>Peronosporales</taxon>
        <taxon>Peronosporaceae</taxon>
        <taxon>Phytophthora</taxon>
    </lineage>
</organism>
<dbReference type="RefSeq" id="XP_002997116.1">
    <property type="nucleotide sequence ID" value="XM_002997070.1"/>
</dbReference>
<dbReference type="GeneID" id="9467314"/>
<evidence type="ECO:0000256" key="1">
    <source>
        <dbReference type="SAM" id="MobiDB-lite"/>
    </source>
</evidence>
<reference evidence="3" key="1">
    <citation type="journal article" date="2009" name="Nature">
        <title>Genome sequence and analysis of the Irish potato famine pathogen Phytophthora infestans.</title>
        <authorList>
            <consortium name="The Broad Institute Genome Sequencing Platform"/>
            <person name="Haas B.J."/>
            <person name="Kamoun S."/>
            <person name="Zody M.C."/>
            <person name="Jiang R.H."/>
            <person name="Handsaker R.E."/>
            <person name="Cano L.M."/>
            <person name="Grabherr M."/>
            <person name="Kodira C.D."/>
            <person name="Raffaele S."/>
            <person name="Torto-Alalibo T."/>
            <person name="Bozkurt T.O."/>
            <person name="Ah-Fong A.M."/>
            <person name="Alvarado L."/>
            <person name="Anderson V.L."/>
            <person name="Armstrong M.R."/>
            <person name="Avrova A."/>
            <person name="Baxter L."/>
            <person name="Beynon J."/>
            <person name="Boevink P.C."/>
            <person name="Bollmann S.R."/>
            <person name="Bos J.I."/>
            <person name="Bulone V."/>
            <person name="Cai G."/>
            <person name="Cakir C."/>
            <person name="Carrington J.C."/>
            <person name="Chawner M."/>
            <person name="Conti L."/>
            <person name="Costanzo S."/>
            <person name="Ewan R."/>
            <person name="Fahlgren N."/>
            <person name="Fischbach M.A."/>
            <person name="Fugelstad J."/>
            <person name="Gilroy E.M."/>
            <person name="Gnerre S."/>
            <person name="Green P.J."/>
            <person name="Grenville-Briggs L.J."/>
            <person name="Griffith J."/>
            <person name="Grunwald N.J."/>
            <person name="Horn K."/>
            <person name="Horner N.R."/>
            <person name="Hu C.H."/>
            <person name="Huitema E."/>
            <person name="Jeong D.H."/>
            <person name="Jones A.M."/>
            <person name="Jones J.D."/>
            <person name="Jones R.W."/>
            <person name="Karlsson E.K."/>
            <person name="Kunjeti S.G."/>
            <person name="Lamour K."/>
            <person name="Liu Z."/>
            <person name="Ma L."/>
            <person name="Maclean D."/>
            <person name="Chibucos M.C."/>
            <person name="McDonald H."/>
            <person name="McWalters J."/>
            <person name="Meijer H.J."/>
            <person name="Morgan W."/>
            <person name="Morris P.F."/>
            <person name="Munro C.A."/>
            <person name="O'Neill K."/>
            <person name="Ospina-Giraldo M."/>
            <person name="Pinzon A."/>
            <person name="Pritchard L."/>
            <person name="Ramsahoye B."/>
            <person name="Ren Q."/>
            <person name="Restrepo S."/>
            <person name="Roy S."/>
            <person name="Sadanandom A."/>
            <person name="Savidor A."/>
            <person name="Schornack S."/>
            <person name="Schwartz D.C."/>
            <person name="Schumann U.D."/>
            <person name="Schwessinger B."/>
            <person name="Seyer L."/>
            <person name="Sharpe T."/>
            <person name="Silvar C."/>
            <person name="Song J."/>
            <person name="Studholme D.J."/>
            <person name="Sykes S."/>
            <person name="Thines M."/>
            <person name="van de Vondervoort P.J."/>
            <person name="Phuntumart V."/>
            <person name="Wawra S."/>
            <person name="Weide R."/>
            <person name="Win J."/>
            <person name="Young C."/>
            <person name="Zhou S."/>
            <person name="Fry W."/>
            <person name="Meyers B.C."/>
            <person name="van West P."/>
            <person name="Ristaino J."/>
            <person name="Govers F."/>
            <person name="Birch P.R."/>
            <person name="Whisson S.C."/>
            <person name="Judelson H.S."/>
            <person name="Nusbaum C."/>
        </authorList>
    </citation>
    <scope>NUCLEOTIDE SEQUENCE [LARGE SCALE GENOMIC DNA]</scope>
    <source>
        <strain evidence="3">T30-4</strain>
    </source>
</reference>
<name>D0NZU9_PHYIT</name>
<dbReference type="HOGENOM" id="CLU_954627_0_0_1"/>
<feature type="compositionally biased region" description="Basic and acidic residues" evidence="1">
    <location>
        <begin position="283"/>
        <end position="292"/>
    </location>
</feature>
<evidence type="ECO:0000313" key="2">
    <source>
        <dbReference type="EMBL" id="EEY69664.1"/>
    </source>
</evidence>
<dbReference type="KEGG" id="pif:PITG_19046"/>
<dbReference type="OrthoDB" id="195644at2759"/>
<dbReference type="VEuPathDB" id="FungiDB:PITG_19046"/>